<feature type="domain" description="Protein kinase" evidence="6">
    <location>
        <begin position="1"/>
        <end position="165"/>
    </location>
</feature>
<keyword evidence="3" id="KW-0547">Nucleotide-binding</keyword>
<keyword evidence="4 7" id="KW-0418">Kinase</keyword>
<dbReference type="InterPro" id="IPR011009">
    <property type="entry name" value="Kinase-like_dom_sf"/>
</dbReference>
<dbReference type="GO" id="GO:0000045">
    <property type="term" value="P:autophagosome assembly"/>
    <property type="evidence" value="ECO:0007669"/>
    <property type="project" value="TreeGrafter"/>
</dbReference>
<dbReference type="GO" id="GO:0005829">
    <property type="term" value="C:cytosol"/>
    <property type="evidence" value="ECO:0007669"/>
    <property type="project" value="TreeGrafter"/>
</dbReference>
<dbReference type="GO" id="GO:0042594">
    <property type="term" value="P:response to starvation"/>
    <property type="evidence" value="ECO:0007669"/>
    <property type="project" value="TreeGrafter"/>
</dbReference>
<evidence type="ECO:0000313" key="8">
    <source>
        <dbReference type="Proteomes" id="UP000278143"/>
    </source>
</evidence>
<dbReference type="SUPFAM" id="SSF56112">
    <property type="entry name" value="Protein kinase-like (PK-like)"/>
    <property type="match status" value="1"/>
</dbReference>
<dbReference type="PANTHER" id="PTHR24348">
    <property type="entry name" value="SERINE/THREONINE-PROTEIN KINASE UNC-51-RELATED"/>
    <property type="match status" value="1"/>
</dbReference>
<gene>
    <name evidence="7" type="ORF">SYNPS1DRAFT_26002</name>
</gene>
<keyword evidence="8" id="KW-1185">Reference proteome</keyword>
<dbReference type="GO" id="GO:0005524">
    <property type="term" value="F:ATP binding"/>
    <property type="evidence" value="ECO:0007669"/>
    <property type="project" value="UniProtKB-KW"/>
</dbReference>
<evidence type="ECO:0000259" key="6">
    <source>
        <dbReference type="PROSITE" id="PS50011"/>
    </source>
</evidence>
<dbReference type="InterPro" id="IPR045269">
    <property type="entry name" value="Atg1-like"/>
</dbReference>
<dbReference type="GO" id="GO:0034727">
    <property type="term" value="P:piecemeal microautophagy of the nucleus"/>
    <property type="evidence" value="ECO:0007669"/>
    <property type="project" value="TreeGrafter"/>
</dbReference>
<dbReference type="GO" id="GO:0061709">
    <property type="term" value="P:reticulophagy"/>
    <property type="evidence" value="ECO:0007669"/>
    <property type="project" value="TreeGrafter"/>
</dbReference>
<dbReference type="GO" id="GO:0034045">
    <property type="term" value="C:phagophore assembly site membrane"/>
    <property type="evidence" value="ECO:0007669"/>
    <property type="project" value="TreeGrafter"/>
</dbReference>
<dbReference type="EC" id="2.7.11.1" evidence="1"/>
<proteinExistence type="predicted"/>
<keyword evidence="5" id="KW-0067">ATP-binding</keyword>
<evidence type="ECO:0000256" key="5">
    <source>
        <dbReference type="ARBA" id="ARBA00022840"/>
    </source>
</evidence>
<accession>A0A4P9YR41</accession>
<dbReference type="Proteomes" id="UP000278143">
    <property type="component" value="Unassembled WGS sequence"/>
</dbReference>
<dbReference type="EMBL" id="KZ992275">
    <property type="protein sequence ID" value="RKP22306.1"/>
    <property type="molecule type" value="Genomic_DNA"/>
</dbReference>
<dbReference type="GO" id="GO:0004674">
    <property type="term" value="F:protein serine/threonine kinase activity"/>
    <property type="evidence" value="ECO:0007669"/>
    <property type="project" value="UniProtKB-EC"/>
</dbReference>
<evidence type="ECO:0000256" key="4">
    <source>
        <dbReference type="ARBA" id="ARBA00022777"/>
    </source>
</evidence>
<organism evidence="7 8">
    <name type="scientific">Syncephalis pseudoplumigaleata</name>
    <dbReference type="NCBI Taxonomy" id="1712513"/>
    <lineage>
        <taxon>Eukaryota</taxon>
        <taxon>Fungi</taxon>
        <taxon>Fungi incertae sedis</taxon>
        <taxon>Zoopagomycota</taxon>
        <taxon>Zoopagomycotina</taxon>
        <taxon>Zoopagomycetes</taxon>
        <taxon>Zoopagales</taxon>
        <taxon>Piptocephalidaceae</taxon>
        <taxon>Syncephalis</taxon>
    </lineage>
</organism>
<evidence type="ECO:0000313" key="7">
    <source>
        <dbReference type="EMBL" id="RKP22306.1"/>
    </source>
</evidence>
<name>A0A4P9YR41_9FUNG</name>
<dbReference type="GO" id="GO:0000422">
    <property type="term" value="P:autophagy of mitochondrion"/>
    <property type="evidence" value="ECO:0007669"/>
    <property type="project" value="TreeGrafter"/>
</dbReference>
<dbReference type="PROSITE" id="PS50011">
    <property type="entry name" value="PROTEIN_KINASE_DOM"/>
    <property type="match status" value="1"/>
</dbReference>
<evidence type="ECO:0000256" key="2">
    <source>
        <dbReference type="ARBA" id="ARBA00022679"/>
    </source>
</evidence>
<dbReference type="GO" id="GO:0005776">
    <property type="term" value="C:autophagosome"/>
    <property type="evidence" value="ECO:0007669"/>
    <property type="project" value="TreeGrafter"/>
</dbReference>
<keyword evidence="2" id="KW-0808">Transferase</keyword>
<dbReference type="GO" id="GO:0010506">
    <property type="term" value="P:regulation of autophagy"/>
    <property type="evidence" value="ECO:0007669"/>
    <property type="project" value="InterPro"/>
</dbReference>
<dbReference type="InterPro" id="IPR000719">
    <property type="entry name" value="Prot_kinase_dom"/>
</dbReference>
<dbReference type="AlphaFoldDB" id="A0A4P9YR41"/>
<protein>
    <recommendedName>
        <fullName evidence="1">non-specific serine/threonine protein kinase</fullName>
        <ecNumber evidence="1">2.7.11.1</ecNumber>
    </recommendedName>
</protein>
<reference evidence="8" key="1">
    <citation type="journal article" date="2018" name="Nat. Microbiol.">
        <title>Leveraging single-cell genomics to expand the fungal tree of life.</title>
        <authorList>
            <person name="Ahrendt S.R."/>
            <person name="Quandt C.A."/>
            <person name="Ciobanu D."/>
            <person name="Clum A."/>
            <person name="Salamov A."/>
            <person name="Andreopoulos B."/>
            <person name="Cheng J.F."/>
            <person name="Woyke T."/>
            <person name="Pelin A."/>
            <person name="Henrissat B."/>
            <person name="Reynolds N.K."/>
            <person name="Benny G.L."/>
            <person name="Smith M.E."/>
            <person name="James T.Y."/>
            <person name="Grigoriev I.V."/>
        </authorList>
    </citation>
    <scope>NUCLEOTIDE SEQUENCE [LARGE SCALE GENOMIC DNA]</scope>
    <source>
        <strain evidence="8">Benny S71-1</strain>
    </source>
</reference>
<evidence type="ECO:0000256" key="1">
    <source>
        <dbReference type="ARBA" id="ARBA00012513"/>
    </source>
</evidence>
<evidence type="ECO:0000256" key="3">
    <source>
        <dbReference type="ARBA" id="ARBA00022741"/>
    </source>
</evidence>
<dbReference type="Gene3D" id="1.10.510.10">
    <property type="entry name" value="Transferase(Phosphotransferase) domain 1"/>
    <property type="match status" value="2"/>
</dbReference>
<sequence>MGGVEEQCAFDREVEVLASVQGHQQFVQMLHAATTATTTYVFLSRAWGDLGRYVDVLGRLPEDVAKHIFHQILEFCWLPRVVVADLGLACTVRPPTYALDSWAGTVAYMAPEVMRAHPHWVDIAGRAAEGRAELVRELAGPAFARDKNAKASDMWSLGITLAAAV</sequence>
<dbReference type="PANTHER" id="PTHR24348:SF22">
    <property type="entry name" value="NON-SPECIFIC SERINE_THREONINE PROTEIN KINASE"/>
    <property type="match status" value="1"/>
</dbReference>